<accession>A0ABW3RMG3</accession>
<proteinExistence type="predicted"/>
<evidence type="ECO:0000313" key="3">
    <source>
        <dbReference type="Proteomes" id="UP001597205"/>
    </source>
</evidence>
<reference evidence="3" key="1">
    <citation type="journal article" date="2019" name="Int. J. Syst. Evol. Microbiol.">
        <title>The Global Catalogue of Microorganisms (GCM) 10K type strain sequencing project: providing services to taxonomists for standard genome sequencing and annotation.</title>
        <authorList>
            <consortium name="The Broad Institute Genomics Platform"/>
            <consortium name="The Broad Institute Genome Sequencing Center for Infectious Disease"/>
            <person name="Wu L."/>
            <person name="Ma J."/>
        </authorList>
    </citation>
    <scope>NUCLEOTIDE SEQUENCE [LARGE SCALE GENOMIC DNA]</scope>
    <source>
        <strain evidence="3">CCUG 52468</strain>
    </source>
</reference>
<dbReference type="EMBL" id="JBHTKY010000018">
    <property type="protein sequence ID" value="MFD1166410.1"/>
    <property type="molecule type" value="Genomic_DNA"/>
</dbReference>
<gene>
    <name evidence="2" type="ORF">ACFQ2C_12420</name>
</gene>
<evidence type="ECO:0000313" key="2">
    <source>
        <dbReference type="EMBL" id="MFD1166410.1"/>
    </source>
</evidence>
<dbReference type="PROSITE" id="PS51257">
    <property type="entry name" value="PROKAR_LIPOPROTEIN"/>
    <property type="match status" value="1"/>
</dbReference>
<name>A0ABW3RMG3_9SPHI</name>
<feature type="signal peptide" evidence="1">
    <location>
        <begin position="1"/>
        <end position="21"/>
    </location>
</feature>
<organism evidence="2 3">
    <name type="scientific">Sphingobacterium daejeonense</name>
    <dbReference type="NCBI Taxonomy" id="371142"/>
    <lineage>
        <taxon>Bacteria</taxon>
        <taxon>Pseudomonadati</taxon>
        <taxon>Bacteroidota</taxon>
        <taxon>Sphingobacteriia</taxon>
        <taxon>Sphingobacteriales</taxon>
        <taxon>Sphingobacteriaceae</taxon>
        <taxon>Sphingobacterium</taxon>
    </lineage>
</organism>
<evidence type="ECO:0000256" key="1">
    <source>
        <dbReference type="SAM" id="SignalP"/>
    </source>
</evidence>
<feature type="chain" id="PRO_5046754390" description="Lipoprotein" evidence="1">
    <location>
        <begin position="22"/>
        <end position="149"/>
    </location>
</feature>
<keyword evidence="1" id="KW-0732">Signal</keyword>
<dbReference type="Proteomes" id="UP001597205">
    <property type="component" value="Unassembled WGS sequence"/>
</dbReference>
<protein>
    <recommendedName>
        <fullName evidence="4">Lipoprotein</fullName>
    </recommendedName>
</protein>
<dbReference type="RefSeq" id="WP_380897052.1">
    <property type="nucleotide sequence ID" value="NZ_JBHTKY010000018.1"/>
</dbReference>
<sequence length="149" mass="16244">MKNSLLLIGLLAMTISSCGLKGSGETVAGPQLLTVEFTGAMDSTIQNSKGKAKLLAVPADVADVEATVIDEVEFETNEIPFSVEFEIPVDHVSKIKPEIVEGAPVKYYISMDWDSNADGIQDSTDVMIDFDKQFPHVDITQLHQQVFVK</sequence>
<evidence type="ECO:0008006" key="4">
    <source>
        <dbReference type="Google" id="ProtNLM"/>
    </source>
</evidence>
<comment type="caution">
    <text evidence="2">The sequence shown here is derived from an EMBL/GenBank/DDBJ whole genome shotgun (WGS) entry which is preliminary data.</text>
</comment>
<keyword evidence="3" id="KW-1185">Reference proteome</keyword>